<keyword evidence="1" id="KW-1133">Transmembrane helix</keyword>
<dbReference type="AlphaFoldDB" id="A0A157Z4U6"/>
<keyword evidence="1" id="KW-0812">Transmembrane</keyword>
<dbReference type="EMBL" id="FCOB02000001">
    <property type="protein sequence ID" value="SAK40027.1"/>
    <property type="molecule type" value="Genomic_DNA"/>
</dbReference>
<keyword evidence="1" id="KW-0472">Membrane</keyword>
<accession>A0A157Z4U6</accession>
<feature type="transmembrane region" description="Helical" evidence="1">
    <location>
        <begin position="91"/>
        <end position="111"/>
    </location>
</feature>
<name>A0A157Z4U6_9BURK</name>
<proteinExistence type="predicted"/>
<feature type="transmembrane region" description="Helical" evidence="1">
    <location>
        <begin position="12"/>
        <end position="33"/>
    </location>
</feature>
<sequence>MRTFRWWRMPRSLVIVLAMLAALTVVTIILHVVGMRLVGGIVAWQHWLHAHAWLFGIWRLGFYAVIVRGWWWMRTRVRQREPSAEARRRLVRAEIAAVLAIALTECVAMHYPL</sequence>
<reference evidence="2" key="1">
    <citation type="submission" date="2016-01" db="EMBL/GenBank/DDBJ databases">
        <authorList>
            <person name="Peeters C."/>
        </authorList>
    </citation>
    <scope>NUCLEOTIDE SEQUENCE [LARGE SCALE GENOMIC DNA]</scope>
    <source>
        <strain evidence="2">LMG 29326</strain>
    </source>
</reference>
<feature type="transmembrane region" description="Helical" evidence="1">
    <location>
        <begin position="53"/>
        <end position="71"/>
    </location>
</feature>
<evidence type="ECO:0000256" key="1">
    <source>
        <dbReference type="SAM" id="Phobius"/>
    </source>
</evidence>
<dbReference type="Proteomes" id="UP000054978">
    <property type="component" value="Unassembled WGS sequence"/>
</dbReference>
<evidence type="ECO:0000313" key="2">
    <source>
        <dbReference type="EMBL" id="SAK40027.1"/>
    </source>
</evidence>
<protein>
    <submittedName>
        <fullName evidence="2">Uncharacterized protein</fullName>
    </submittedName>
</protein>
<comment type="caution">
    <text evidence="2">The sequence shown here is derived from an EMBL/GenBank/DDBJ whole genome shotgun (WGS) entry which is preliminary data.</text>
</comment>
<gene>
    <name evidence="2" type="ORF">AWB83_00139</name>
</gene>
<organism evidence="2 3">
    <name type="scientific">Caballeronia ptereochthonis</name>
    <dbReference type="NCBI Taxonomy" id="1777144"/>
    <lineage>
        <taxon>Bacteria</taxon>
        <taxon>Pseudomonadati</taxon>
        <taxon>Pseudomonadota</taxon>
        <taxon>Betaproteobacteria</taxon>
        <taxon>Burkholderiales</taxon>
        <taxon>Burkholderiaceae</taxon>
        <taxon>Caballeronia</taxon>
    </lineage>
</organism>
<keyword evidence="3" id="KW-1185">Reference proteome</keyword>
<dbReference type="STRING" id="1777144.AWB83_00139"/>
<evidence type="ECO:0000313" key="3">
    <source>
        <dbReference type="Proteomes" id="UP000054978"/>
    </source>
</evidence>